<feature type="transmembrane region" description="Helical" evidence="1">
    <location>
        <begin position="12"/>
        <end position="33"/>
    </location>
</feature>
<reference evidence="2 3" key="1">
    <citation type="submission" date="2018-03" db="EMBL/GenBank/DDBJ databases">
        <authorList>
            <person name="Keele B.F."/>
        </authorList>
    </citation>
    <scope>NUCLEOTIDE SEQUENCE [LARGE SCALE GENOMIC DNA]</scope>
    <source>
        <strain evidence="2 3">CeCT 8812</strain>
    </source>
</reference>
<dbReference type="InterPro" id="IPR035965">
    <property type="entry name" value="PAS-like_dom_sf"/>
</dbReference>
<keyword evidence="2" id="KW-0808">Transferase</keyword>
<dbReference type="Proteomes" id="UP000244932">
    <property type="component" value="Unassembled WGS sequence"/>
</dbReference>
<keyword evidence="3" id="KW-1185">Reference proteome</keyword>
<evidence type="ECO:0000313" key="2">
    <source>
        <dbReference type="EMBL" id="SPF30845.1"/>
    </source>
</evidence>
<proteinExistence type="predicted"/>
<dbReference type="RefSeq" id="WP_108783538.1">
    <property type="nucleotide sequence ID" value="NZ_OMKW01000004.1"/>
</dbReference>
<gene>
    <name evidence="2" type="primary">divL</name>
    <name evidence="2" type="ORF">POI8812_03189</name>
</gene>
<dbReference type="Gene3D" id="3.30.450.20">
    <property type="entry name" value="PAS domain"/>
    <property type="match status" value="1"/>
</dbReference>
<name>A0A2R8AFJ9_9RHOB</name>
<dbReference type="SUPFAM" id="SSF55785">
    <property type="entry name" value="PYP-like sensor domain (PAS domain)"/>
    <property type="match status" value="1"/>
</dbReference>
<sequence length="672" mass="73690">MEAVMSLAGQQLLALSASGLAMLLLSVCVVLSLRGQKRPREQSDPQGVCGVREAVIIIRAGQAEALNEVARKALGAASCTARDLAQALLLSDGPGFDAFIRDSVDPGRAPAGPRQFPTKDDRVLDIRADPDGWQVRLSVLDVTRTAAREQLAVVQAQRFRDAFDRVSDLARRAPVLQWRQAADGRVIWSNVDAFARLGWEESLLARLMALPCDRDAEGIAHAFQKRVSLDDTNHPDGKVWFEVTHVPDMQDEVLSYAVPAQKVVDAENSLSRFVETLTETFAHLPTGLAIFDRNRELGLFNPALSHLLGLDPAWMAARPSLAVVLNTLRERRAIPDQSDFRSWRDALLHLGTPGHPDHYEEEWLQPSGRTLRVVARPHPHGAMALLVVDITTDLELERQFRARSDMRDAVLELDGTPRVIIDMDGTVRYAAPEVERFSQEALEQALPPRFAAFLDRLNERFVQDASLDVARMTRFISRAGKVDTVLFAPLRTDVVMKLQKLRGGATLATFRGPLVDASMPSSCGGAGAGEVLQDVLRQNDHLFDLIVLAPPLISDDFSALSCERPDLMRRVVFNMLLSMSEIGRNRGTMQLAADRLDDQVVLSVQLVLATRDNDVIGLEGLLPVTLLRRYVDAEGGTVELTTEGGAGMRVLLPLTTLQPVDSAVVPAISAAG</sequence>
<dbReference type="AlphaFoldDB" id="A0A2R8AFJ9"/>
<dbReference type="GO" id="GO:0004673">
    <property type="term" value="F:protein histidine kinase activity"/>
    <property type="evidence" value="ECO:0007669"/>
    <property type="project" value="UniProtKB-EC"/>
</dbReference>
<evidence type="ECO:0000313" key="3">
    <source>
        <dbReference type="Proteomes" id="UP000244932"/>
    </source>
</evidence>
<dbReference type="EC" id="2.7.13.3" evidence="2"/>
<dbReference type="Pfam" id="PF12860">
    <property type="entry name" value="PAS_7"/>
    <property type="match status" value="1"/>
</dbReference>
<organism evidence="2 3">
    <name type="scientific">Pontivivens insulae</name>
    <dbReference type="NCBI Taxonomy" id="1639689"/>
    <lineage>
        <taxon>Bacteria</taxon>
        <taxon>Pseudomonadati</taxon>
        <taxon>Pseudomonadota</taxon>
        <taxon>Alphaproteobacteria</taxon>
        <taxon>Rhodobacterales</taxon>
        <taxon>Paracoccaceae</taxon>
        <taxon>Pontivivens</taxon>
    </lineage>
</organism>
<keyword evidence="1" id="KW-0472">Membrane</keyword>
<protein>
    <submittedName>
        <fullName evidence="2">Sensor protein DivL</fullName>
        <ecNumber evidence="2">2.7.13.3</ecNumber>
    </submittedName>
</protein>
<dbReference type="OrthoDB" id="9797304at2"/>
<accession>A0A2R8AFJ9</accession>
<keyword evidence="1" id="KW-1133">Transmembrane helix</keyword>
<evidence type="ECO:0000256" key="1">
    <source>
        <dbReference type="SAM" id="Phobius"/>
    </source>
</evidence>
<keyword evidence="1" id="KW-0812">Transmembrane</keyword>
<dbReference type="EMBL" id="OMKW01000004">
    <property type="protein sequence ID" value="SPF30845.1"/>
    <property type="molecule type" value="Genomic_DNA"/>
</dbReference>